<keyword evidence="1" id="KW-0732">Signal</keyword>
<proteinExistence type="predicted"/>
<evidence type="ECO:0000313" key="4">
    <source>
        <dbReference type="Proteomes" id="UP001152797"/>
    </source>
</evidence>
<dbReference type="Gene3D" id="3.30.200.20">
    <property type="entry name" value="Phosphorylase Kinase, domain 1"/>
    <property type="match status" value="1"/>
</dbReference>
<comment type="caution">
    <text evidence="2">The sequence shown here is derived from an EMBL/GenBank/DDBJ whole genome shotgun (WGS) entry which is preliminary data.</text>
</comment>
<evidence type="ECO:0000313" key="2">
    <source>
        <dbReference type="EMBL" id="CAI3994812.1"/>
    </source>
</evidence>
<accession>A0A9P1CPJ4</accession>
<dbReference type="InterPro" id="IPR011009">
    <property type="entry name" value="Kinase-like_dom_sf"/>
</dbReference>
<dbReference type="EMBL" id="CAMXCT010002001">
    <property type="protein sequence ID" value="CAI3994812.1"/>
    <property type="molecule type" value="Genomic_DNA"/>
</dbReference>
<protein>
    <recommendedName>
        <fullName evidence="5">Protein kinase domain-containing protein</fullName>
    </recommendedName>
</protein>
<dbReference type="Proteomes" id="UP001152797">
    <property type="component" value="Unassembled WGS sequence"/>
</dbReference>
<organism evidence="2">
    <name type="scientific">Cladocopium goreaui</name>
    <dbReference type="NCBI Taxonomy" id="2562237"/>
    <lineage>
        <taxon>Eukaryota</taxon>
        <taxon>Sar</taxon>
        <taxon>Alveolata</taxon>
        <taxon>Dinophyceae</taxon>
        <taxon>Suessiales</taxon>
        <taxon>Symbiodiniaceae</taxon>
        <taxon>Cladocopium</taxon>
    </lineage>
</organism>
<dbReference type="SUPFAM" id="SSF56112">
    <property type="entry name" value="Protein kinase-like (PK-like)"/>
    <property type="match status" value="1"/>
</dbReference>
<reference evidence="3" key="2">
    <citation type="submission" date="2024-04" db="EMBL/GenBank/DDBJ databases">
        <authorList>
            <person name="Chen Y."/>
            <person name="Shah S."/>
            <person name="Dougan E. K."/>
            <person name="Thang M."/>
            <person name="Chan C."/>
        </authorList>
    </citation>
    <scope>NUCLEOTIDE SEQUENCE [LARGE SCALE GENOMIC DNA]</scope>
</reference>
<evidence type="ECO:0000313" key="3">
    <source>
        <dbReference type="EMBL" id="CAL1148187.1"/>
    </source>
</evidence>
<dbReference type="AlphaFoldDB" id="A0A9P1CPJ4"/>
<feature type="signal peptide" evidence="1">
    <location>
        <begin position="1"/>
        <end position="17"/>
    </location>
</feature>
<name>A0A9P1CPJ4_9DINO</name>
<feature type="chain" id="PRO_5043270633" description="Protein kinase domain-containing protein" evidence="1">
    <location>
        <begin position="18"/>
        <end position="239"/>
    </location>
</feature>
<dbReference type="EMBL" id="CAMXCT020002001">
    <property type="protein sequence ID" value="CAL1148187.1"/>
    <property type="molecule type" value="Genomic_DNA"/>
</dbReference>
<gene>
    <name evidence="2" type="ORF">C1SCF055_LOCUS21431</name>
</gene>
<evidence type="ECO:0000256" key="1">
    <source>
        <dbReference type="SAM" id="SignalP"/>
    </source>
</evidence>
<reference evidence="2" key="1">
    <citation type="submission" date="2022-10" db="EMBL/GenBank/DDBJ databases">
        <authorList>
            <person name="Chen Y."/>
            <person name="Dougan E. K."/>
            <person name="Chan C."/>
            <person name="Rhodes N."/>
            <person name="Thang M."/>
        </authorList>
    </citation>
    <scope>NUCLEOTIDE SEQUENCE</scope>
</reference>
<evidence type="ECO:0008006" key="5">
    <source>
        <dbReference type="Google" id="ProtNLM"/>
    </source>
</evidence>
<keyword evidence="4" id="KW-1185">Reference proteome</keyword>
<dbReference type="EMBL" id="CAMXCT030002001">
    <property type="protein sequence ID" value="CAL4782124.1"/>
    <property type="molecule type" value="Genomic_DNA"/>
</dbReference>
<sequence>MAARGWRLLLGLSVGAAIPRFLRRTLLTTAGPFLAQSEVEALDFPPLPEVADCHGRQVRVLQMVGAGAQGAVFKAQVKGEDQLAVLKVSRGSSAASVSRECAILRQLRQIPSVVRCLEECLISGRQSILLSPFFADAVQMTSSTKLPEGLELRRLSSFLGSAFALLQAEVAQADLQVLQKKDGELLWIDFTEAKVRSEDPEQFEVAARNFVSEVFTLIPSTSRDVAINVVASLCSKGPG</sequence>
<feature type="non-terminal residue" evidence="2">
    <location>
        <position position="239"/>
    </location>
</feature>